<dbReference type="AlphaFoldDB" id="A0A8S2RVJ4"/>
<evidence type="ECO:0000313" key="1">
    <source>
        <dbReference type="EMBL" id="CAF4186043.1"/>
    </source>
</evidence>
<comment type="caution">
    <text evidence="1">The sequence shown here is derived from an EMBL/GenBank/DDBJ whole genome shotgun (WGS) entry which is preliminary data.</text>
</comment>
<reference evidence="1" key="1">
    <citation type="submission" date="2021-02" db="EMBL/GenBank/DDBJ databases">
        <authorList>
            <person name="Nowell W R."/>
        </authorList>
    </citation>
    <scope>NUCLEOTIDE SEQUENCE</scope>
</reference>
<name>A0A8S2RVJ4_9BILA</name>
<accession>A0A8S2RVJ4</accession>
<dbReference type="EMBL" id="CAJOBI010015979">
    <property type="protein sequence ID" value="CAF4186043.1"/>
    <property type="molecule type" value="Genomic_DNA"/>
</dbReference>
<feature type="non-terminal residue" evidence="1">
    <location>
        <position position="1"/>
    </location>
</feature>
<organism evidence="1 2">
    <name type="scientific">Rotaria magnacalcarata</name>
    <dbReference type="NCBI Taxonomy" id="392030"/>
    <lineage>
        <taxon>Eukaryota</taxon>
        <taxon>Metazoa</taxon>
        <taxon>Spiralia</taxon>
        <taxon>Gnathifera</taxon>
        <taxon>Rotifera</taxon>
        <taxon>Eurotatoria</taxon>
        <taxon>Bdelloidea</taxon>
        <taxon>Philodinida</taxon>
        <taxon>Philodinidae</taxon>
        <taxon>Rotaria</taxon>
    </lineage>
</organism>
<sequence>EPQSIHMNPFAPVFISILQNNNGENLSTQKHFHWFISPVTQHERWFVKTLINNNNNVKEFLKKTPNQILQTGLPTTKDDSGKDELKEKIQERLQQLPVLVQCHLPAVIDDPEVNYVCY</sequence>
<dbReference type="Proteomes" id="UP000676336">
    <property type="component" value="Unassembled WGS sequence"/>
</dbReference>
<proteinExistence type="predicted"/>
<gene>
    <name evidence="1" type="ORF">SMN809_LOCUS21237</name>
</gene>
<evidence type="ECO:0000313" key="2">
    <source>
        <dbReference type="Proteomes" id="UP000676336"/>
    </source>
</evidence>
<protein>
    <submittedName>
        <fullName evidence="1">Uncharacterized protein</fullName>
    </submittedName>
</protein>